<dbReference type="AlphaFoldDB" id="A0A8H7J2N4"/>
<keyword evidence="1" id="KW-0175">Coiled coil</keyword>
<feature type="coiled-coil region" evidence="1">
    <location>
        <begin position="130"/>
        <end position="210"/>
    </location>
</feature>
<dbReference type="Proteomes" id="UP000651452">
    <property type="component" value="Unassembled WGS sequence"/>
</dbReference>
<gene>
    <name evidence="3" type="ORF">EKO04_006434</name>
</gene>
<accession>A0A8H7J2N4</accession>
<keyword evidence="4" id="KW-1185">Reference proteome</keyword>
<feature type="chain" id="PRO_5034721995" evidence="2">
    <location>
        <begin position="21"/>
        <end position="215"/>
    </location>
</feature>
<reference evidence="3" key="1">
    <citation type="submission" date="2018-12" db="EMBL/GenBank/DDBJ databases">
        <authorList>
            <person name="Syme R.A."/>
            <person name="Farfan-Caceres L."/>
            <person name="Lichtenzveig J."/>
        </authorList>
    </citation>
    <scope>NUCLEOTIDE SEQUENCE</scope>
    <source>
        <strain evidence="3">Al4</strain>
    </source>
</reference>
<dbReference type="EMBL" id="RZGK01000011">
    <property type="protein sequence ID" value="KAF9695450.1"/>
    <property type="molecule type" value="Genomic_DNA"/>
</dbReference>
<keyword evidence="2" id="KW-0732">Signal</keyword>
<comment type="caution">
    <text evidence="3">The sequence shown here is derived from an EMBL/GenBank/DDBJ whole genome shotgun (WGS) entry which is preliminary data.</text>
</comment>
<reference evidence="3" key="2">
    <citation type="submission" date="2020-09" db="EMBL/GenBank/DDBJ databases">
        <title>Reference genome assembly for Australian Ascochyta lentis isolate Al4.</title>
        <authorList>
            <person name="Lee R.C."/>
            <person name="Farfan-Caceres L.M."/>
            <person name="Debler J.W."/>
            <person name="Williams A.H."/>
            <person name="Henares B.M."/>
        </authorList>
    </citation>
    <scope>NUCLEOTIDE SEQUENCE</scope>
    <source>
        <strain evidence="3">Al4</strain>
    </source>
</reference>
<name>A0A8H7J2N4_9PLEO</name>
<proteinExistence type="predicted"/>
<protein>
    <submittedName>
        <fullName evidence="3">Uncharacterized protein</fullName>
    </submittedName>
</protein>
<organism evidence="3 4">
    <name type="scientific">Ascochyta lentis</name>
    <dbReference type="NCBI Taxonomy" id="205686"/>
    <lineage>
        <taxon>Eukaryota</taxon>
        <taxon>Fungi</taxon>
        <taxon>Dikarya</taxon>
        <taxon>Ascomycota</taxon>
        <taxon>Pezizomycotina</taxon>
        <taxon>Dothideomycetes</taxon>
        <taxon>Pleosporomycetidae</taxon>
        <taxon>Pleosporales</taxon>
        <taxon>Pleosporineae</taxon>
        <taxon>Didymellaceae</taxon>
        <taxon>Ascochyta</taxon>
    </lineage>
</organism>
<feature type="signal peptide" evidence="2">
    <location>
        <begin position="1"/>
        <end position="20"/>
    </location>
</feature>
<evidence type="ECO:0000256" key="2">
    <source>
        <dbReference type="SAM" id="SignalP"/>
    </source>
</evidence>
<evidence type="ECO:0000313" key="3">
    <source>
        <dbReference type="EMBL" id="KAF9695450.1"/>
    </source>
</evidence>
<sequence>MTMLLLSLFLFLSFAAGVTAPEDVYVGDWDGLLDRLDGLLNRFDGVFDRLDKLYAVLKAIASNVAPVPPSWVLAALLLFCWYSSAARRLAAAWKFLSRWVESVAPANSWWSRALVWCVVFVNRLLQPFRIEDWDARVHAADQRVAAAEQQAADAIRRAEEAAANAEQKQQEAAASLARITAICEQKKPLIATLQQQNATLQQQIARLMQGTTSEG</sequence>
<evidence type="ECO:0000313" key="4">
    <source>
        <dbReference type="Proteomes" id="UP000651452"/>
    </source>
</evidence>
<evidence type="ECO:0000256" key="1">
    <source>
        <dbReference type="SAM" id="Coils"/>
    </source>
</evidence>